<dbReference type="PANTHER" id="PTHR11741">
    <property type="entry name" value="ELONGATION FACTOR TS"/>
    <property type="match status" value="1"/>
</dbReference>
<organism evidence="4 5">
    <name type="scientific">Tahibacter soli</name>
    <dbReference type="NCBI Taxonomy" id="2983605"/>
    <lineage>
        <taxon>Bacteria</taxon>
        <taxon>Pseudomonadati</taxon>
        <taxon>Pseudomonadota</taxon>
        <taxon>Gammaproteobacteria</taxon>
        <taxon>Lysobacterales</taxon>
        <taxon>Rhodanobacteraceae</taxon>
        <taxon>Tahibacter</taxon>
    </lineage>
</organism>
<dbReference type="RefSeq" id="WP_263544464.1">
    <property type="nucleotide sequence ID" value="NZ_JAOVZO020000001.1"/>
</dbReference>
<dbReference type="InterPro" id="IPR036402">
    <property type="entry name" value="EF-Ts_dimer_sf"/>
</dbReference>
<evidence type="ECO:0000256" key="2">
    <source>
        <dbReference type="ARBA" id="ARBA00022917"/>
    </source>
</evidence>
<dbReference type="PANTHER" id="PTHR11741:SF0">
    <property type="entry name" value="ELONGATION FACTOR TS, MITOCHONDRIAL"/>
    <property type="match status" value="1"/>
</dbReference>
<sequence>MKPVCRTIHAYVHGGRIGVLVEIGTDTDYALRTDEFAALCGDVAMHIAASNPADLDTLLAQAFVKDPARTVGDRVAEVASVLAERVAITRFVRWDQAPEVCEHPPEPPKRPAAILRGIS</sequence>
<evidence type="ECO:0000256" key="1">
    <source>
        <dbReference type="ARBA" id="ARBA00022768"/>
    </source>
</evidence>
<evidence type="ECO:0000313" key="5">
    <source>
        <dbReference type="Proteomes" id="UP001139971"/>
    </source>
</evidence>
<keyword evidence="2" id="KW-0648">Protein biosynthesis</keyword>
<proteinExistence type="predicted"/>
<evidence type="ECO:0000259" key="3">
    <source>
        <dbReference type="Pfam" id="PF00889"/>
    </source>
</evidence>
<dbReference type="InterPro" id="IPR014039">
    <property type="entry name" value="Transl_elong_EFTs/EF1B_dimer"/>
</dbReference>
<dbReference type="Pfam" id="PF00889">
    <property type="entry name" value="EF_TS"/>
    <property type="match status" value="1"/>
</dbReference>
<keyword evidence="1" id="KW-0251">Elongation factor</keyword>
<reference evidence="4" key="1">
    <citation type="submission" date="2023-02" db="EMBL/GenBank/DDBJ databases">
        <title>Tahibacter soli sp. nov. isolated from soil.</title>
        <authorList>
            <person name="Baek J.H."/>
            <person name="Lee J.K."/>
            <person name="Choi D.G."/>
            <person name="Jeon C.O."/>
        </authorList>
    </citation>
    <scope>NUCLEOTIDE SEQUENCE</scope>
    <source>
        <strain evidence="4">BL</strain>
    </source>
</reference>
<dbReference type="GO" id="GO:0003746">
    <property type="term" value="F:translation elongation factor activity"/>
    <property type="evidence" value="ECO:0007669"/>
    <property type="project" value="UniProtKB-KW"/>
</dbReference>
<keyword evidence="5" id="KW-1185">Reference proteome</keyword>
<dbReference type="Gene3D" id="3.30.479.20">
    <property type="entry name" value="Elongation factor Ts, dimerisation domain"/>
    <property type="match status" value="1"/>
</dbReference>
<dbReference type="InterPro" id="IPR001816">
    <property type="entry name" value="Transl_elong_EFTs/EF1B"/>
</dbReference>
<evidence type="ECO:0000313" key="4">
    <source>
        <dbReference type="EMBL" id="MDC8011045.1"/>
    </source>
</evidence>
<dbReference type="EMBL" id="JAOVZO020000001">
    <property type="protein sequence ID" value="MDC8011045.1"/>
    <property type="molecule type" value="Genomic_DNA"/>
</dbReference>
<dbReference type="SUPFAM" id="SSF54713">
    <property type="entry name" value="Elongation factor Ts (EF-Ts), dimerisation domain"/>
    <property type="match status" value="1"/>
</dbReference>
<feature type="domain" description="Translation elongation factor EFTs/EF1B dimerisation" evidence="3">
    <location>
        <begin position="7"/>
        <end position="55"/>
    </location>
</feature>
<protein>
    <recommendedName>
        <fullName evidence="3">Translation elongation factor EFTs/EF1B dimerisation domain-containing protein</fullName>
    </recommendedName>
</protein>
<dbReference type="AlphaFoldDB" id="A0A9X3YHA9"/>
<accession>A0A9X3YHA9</accession>
<name>A0A9X3YHA9_9GAMM</name>
<gene>
    <name evidence="4" type="ORF">OD750_000635</name>
</gene>
<comment type="caution">
    <text evidence="4">The sequence shown here is derived from an EMBL/GenBank/DDBJ whole genome shotgun (WGS) entry which is preliminary data.</text>
</comment>
<dbReference type="Proteomes" id="UP001139971">
    <property type="component" value="Unassembled WGS sequence"/>
</dbReference>